<proteinExistence type="inferred from homology"/>
<keyword evidence="8" id="KW-1003">Cell membrane</keyword>
<reference evidence="11" key="1">
    <citation type="journal article" date="2019" name="Int. J. Syst. Evol. Microbiol.">
        <title>The Global Catalogue of Microorganisms (GCM) 10K type strain sequencing project: providing services to taxonomists for standard genome sequencing and annotation.</title>
        <authorList>
            <consortium name="The Broad Institute Genomics Platform"/>
            <consortium name="The Broad Institute Genome Sequencing Center for Infectious Disease"/>
            <person name="Wu L."/>
            <person name="Ma J."/>
        </authorList>
    </citation>
    <scope>NUCLEOTIDE SEQUENCE [LARGE SCALE GENOMIC DNA]</scope>
    <source>
        <strain evidence="11">CGMCC 4.7242</strain>
    </source>
</reference>
<dbReference type="Gene3D" id="3.40.50.11720">
    <property type="entry name" value="3-Deoxy-D-manno-octulosonic-acid transferase, N-terminal domain"/>
    <property type="match status" value="1"/>
</dbReference>
<comment type="caution">
    <text evidence="10">The sequence shown here is derived from an EMBL/GenBank/DDBJ whole genome shotgun (WGS) entry which is preliminary data.</text>
</comment>
<keyword evidence="8" id="KW-0448">Lipopolysaccharide biosynthesis</keyword>
<evidence type="ECO:0000256" key="5">
    <source>
        <dbReference type="ARBA" id="ARBA00022679"/>
    </source>
</evidence>
<dbReference type="Gene3D" id="3.40.50.2000">
    <property type="entry name" value="Glycogen Phosphorylase B"/>
    <property type="match status" value="1"/>
</dbReference>
<protein>
    <recommendedName>
        <fullName evidence="4 8">3-deoxy-D-manno-octulosonic acid transferase</fullName>
        <shortName evidence="8">Kdo transferase</shortName>
        <ecNumber evidence="3 8">2.4.99.12</ecNumber>
    </recommendedName>
    <alternativeName>
        <fullName evidence="6 8">Lipid IV(A) 3-deoxy-D-manno-octulosonic acid transferase</fullName>
    </alternativeName>
</protein>
<dbReference type="Pfam" id="PF04413">
    <property type="entry name" value="Glycos_transf_N"/>
    <property type="match status" value="1"/>
</dbReference>
<evidence type="ECO:0000256" key="1">
    <source>
        <dbReference type="ARBA" id="ARBA00003394"/>
    </source>
</evidence>
<organism evidence="10 11">
    <name type="scientific">Halodurantibacterium flavum</name>
    <dbReference type="NCBI Taxonomy" id="1382802"/>
    <lineage>
        <taxon>Bacteria</taxon>
        <taxon>Pseudomonadati</taxon>
        <taxon>Pseudomonadota</taxon>
        <taxon>Alphaproteobacteria</taxon>
        <taxon>Rhodobacterales</taxon>
        <taxon>Paracoccaceae</taxon>
        <taxon>Halodurantibacterium</taxon>
    </lineage>
</organism>
<feature type="domain" description="3-deoxy-D-manno-octulosonic-acid transferase N-terminal" evidence="9">
    <location>
        <begin position="73"/>
        <end position="173"/>
    </location>
</feature>
<keyword evidence="11" id="KW-1185">Reference proteome</keyword>
<evidence type="ECO:0000256" key="6">
    <source>
        <dbReference type="ARBA" id="ARBA00031445"/>
    </source>
</evidence>
<evidence type="ECO:0000313" key="10">
    <source>
        <dbReference type="EMBL" id="MFD1913241.1"/>
    </source>
</evidence>
<dbReference type="PANTHER" id="PTHR42755:SF1">
    <property type="entry name" value="3-DEOXY-D-MANNO-OCTULOSONIC ACID TRANSFERASE, MITOCHONDRIAL-RELATED"/>
    <property type="match status" value="1"/>
</dbReference>
<comment type="pathway">
    <text evidence="2 8">Bacterial outer membrane biogenesis; LPS core biosynthesis.</text>
</comment>
<dbReference type="InterPro" id="IPR039901">
    <property type="entry name" value="Kdotransferase"/>
</dbReference>
<dbReference type="InterPro" id="IPR038107">
    <property type="entry name" value="Glycos_transf_N_sf"/>
</dbReference>
<evidence type="ECO:0000256" key="4">
    <source>
        <dbReference type="ARBA" id="ARBA00019077"/>
    </source>
</evidence>
<accession>A0ABW4S734</accession>
<evidence type="ECO:0000313" key="11">
    <source>
        <dbReference type="Proteomes" id="UP001597353"/>
    </source>
</evidence>
<dbReference type="PANTHER" id="PTHR42755">
    <property type="entry name" value="3-DEOXY-MANNO-OCTULOSONATE CYTIDYLYLTRANSFERASE"/>
    <property type="match status" value="1"/>
</dbReference>
<gene>
    <name evidence="10" type="ORF">ACFSGJ_13570</name>
</gene>
<evidence type="ECO:0000259" key="9">
    <source>
        <dbReference type="Pfam" id="PF04413"/>
    </source>
</evidence>
<dbReference type="EMBL" id="JBHUGH010000010">
    <property type="protein sequence ID" value="MFD1913241.1"/>
    <property type="molecule type" value="Genomic_DNA"/>
</dbReference>
<comment type="function">
    <text evidence="1 8">Involved in lipopolysaccharide (LPS) biosynthesis. Catalyzes the transfer of 3-deoxy-D-manno-octulosonate (Kdo) residue(s) from CMP-Kdo to lipid IV(A), the tetraacyldisaccharide-1,4'-bisphosphate precursor of lipid A.</text>
</comment>
<evidence type="ECO:0000256" key="8">
    <source>
        <dbReference type="RuleBase" id="RU365103"/>
    </source>
</evidence>
<name>A0ABW4S734_9RHOB</name>
<keyword evidence="8" id="KW-0472">Membrane</keyword>
<dbReference type="InterPro" id="IPR007507">
    <property type="entry name" value="Glycos_transf_N"/>
</dbReference>
<keyword evidence="5 8" id="KW-0808">Transferase</keyword>
<evidence type="ECO:0000256" key="7">
    <source>
        <dbReference type="ARBA" id="ARBA00049183"/>
    </source>
</evidence>
<evidence type="ECO:0000256" key="2">
    <source>
        <dbReference type="ARBA" id="ARBA00004713"/>
    </source>
</evidence>
<comment type="catalytic activity">
    <reaction evidence="7 8">
        <text>lipid IVA (E. coli) + CMP-3-deoxy-beta-D-manno-octulosonate = alpha-Kdo-(2-&gt;6)-lipid IVA (E. coli) + CMP + H(+)</text>
        <dbReference type="Rhea" id="RHEA:28066"/>
        <dbReference type="ChEBI" id="CHEBI:15378"/>
        <dbReference type="ChEBI" id="CHEBI:58603"/>
        <dbReference type="ChEBI" id="CHEBI:60364"/>
        <dbReference type="ChEBI" id="CHEBI:60377"/>
        <dbReference type="ChEBI" id="CHEBI:85987"/>
        <dbReference type="EC" id="2.4.99.12"/>
    </reaction>
</comment>
<dbReference type="EC" id="2.4.99.12" evidence="3 8"/>
<comment type="similarity">
    <text evidence="8">Belongs to the glycosyltransferase group 1 family.</text>
</comment>
<dbReference type="GO" id="GO:0016740">
    <property type="term" value="F:transferase activity"/>
    <property type="evidence" value="ECO:0007669"/>
    <property type="project" value="UniProtKB-KW"/>
</dbReference>
<dbReference type="Proteomes" id="UP001597353">
    <property type="component" value="Unassembled WGS sequence"/>
</dbReference>
<sequence>MSLGLALYLLRSGRRHRAGDPVRLHDARPPGRLVWFHAADPAGGAAISELWPRIARGPAAPAGLMTGVEGGTSLPVDAPEAASAFLDHWKPSMGVLAAGALPAALITEAHRRDVPLYLIDTGTAPHVSGGAWYPGLLRALLQRMERVLAWDEDRAAIFRRLGAAPDRVLVTGRVEASPQALPCTEAEREALAQGLHTRLVWLAADVPPEEEESLLQAHAAVLRLSHRALMILVPREARRGPGIADRAEALGLSAALRSREDYPDDEDQVYVADTEGEYGLWYRLAQITFLGGTLIGDGPLRHPMEPAALGSAILHGPRRGAHSGVLSRLGAARAARLVGSVPVLSATIGELRAPDRTAMMAHNAWVVASSGADVTDRVAAMLLAALQPRGTA</sequence>
<dbReference type="RefSeq" id="WP_390262795.1">
    <property type="nucleotide sequence ID" value="NZ_JBHUGH010000010.1"/>
</dbReference>
<comment type="subcellular location">
    <subcellularLocation>
        <location evidence="8">Cell membrane</location>
    </subcellularLocation>
</comment>
<evidence type="ECO:0000256" key="3">
    <source>
        <dbReference type="ARBA" id="ARBA00012621"/>
    </source>
</evidence>